<dbReference type="Pfam" id="PF00583">
    <property type="entry name" value="Acetyltransf_1"/>
    <property type="match status" value="1"/>
</dbReference>
<dbReference type="SUPFAM" id="SSF55729">
    <property type="entry name" value="Acyl-CoA N-acyltransferases (Nat)"/>
    <property type="match status" value="1"/>
</dbReference>
<name>A0A5R9F175_9BACL</name>
<comment type="caution">
    <text evidence="2">The sequence shown here is derived from an EMBL/GenBank/DDBJ whole genome shotgun (WGS) entry which is preliminary data.</text>
</comment>
<sequence>METSTQSTFNVSLDFYREKYRPELNDYHLSGEQSKYASVPLTALLKCEKDSSRHPVVILYNGEPAGFFILHGWEGVKAYSDNKDAILLRGYSVNTKFQGKGIAKQSLIVLESFVNRNFPSKNEIILAVNHENVIAQHVYKKAGFVDKGVRVMGRKGELFILHKPM</sequence>
<dbReference type="Gene3D" id="3.40.630.30">
    <property type="match status" value="1"/>
</dbReference>
<evidence type="ECO:0000259" key="1">
    <source>
        <dbReference type="PROSITE" id="PS51186"/>
    </source>
</evidence>
<dbReference type="AlphaFoldDB" id="A0A5R9F175"/>
<evidence type="ECO:0000313" key="3">
    <source>
        <dbReference type="Proteomes" id="UP000308230"/>
    </source>
</evidence>
<organism evidence="2 3">
    <name type="scientific">Exobacillus caeni</name>
    <dbReference type="NCBI Taxonomy" id="2574798"/>
    <lineage>
        <taxon>Bacteria</taxon>
        <taxon>Bacillati</taxon>
        <taxon>Bacillota</taxon>
        <taxon>Bacilli</taxon>
        <taxon>Bacillales</taxon>
        <taxon>Guptibacillaceae</taxon>
        <taxon>Exobacillus</taxon>
    </lineage>
</organism>
<dbReference type="EMBL" id="SWLG01000012">
    <property type="protein sequence ID" value="TLS36180.1"/>
    <property type="molecule type" value="Genomic_DNA"/>
</dbReference>
<accession>A0A5R9F175</accession>
<dbReference type="GO" id="GO:0016747">
    <property type="term" value="F:acyltransferase activity, transferring groups other than amino-acyl groups"/>
    <property type="evidence" value="ECO:0007669"/>
    <property type="project" value="InterPro"/>
</dbReference>
<evidence type="ECO:0000313" key="2">
    <source>
        <dbReference type="EMBL" id="TLS36180.1"/>
    </source>
</evidence>
<proteinExistence type="predicted"/>
<keyword evidence="2" id="KW-0808">Transferase</keyword>
<dbReference type="InterPro" id="IPR000182">
    <property type="entry name" value="GNAT_dom"/>
</dbReference>
<dbReference type="PROSITE" id="PS51186">
    <property type="entry name" value="GNAT"/>
    <property type="match status" value="1"/>
</dbReference>
<gene>
    <name evidence="2" type="ORF">FCL54_16220</name>
</gene>
<protein>
    <submittedName>
        <fullName evidence="2">GNAT family N-acetyltransferase</fullName>
    </submittedName>
</protein>
<reference evidence="2 3" key="1">
    <citation type="submission" date="2019-04" db="EMBL/GenBank/DDBJ databases">
        <title>Bacillus caeni sp. nov., a bacterium isolated from mangrove sediment.</title>
        <authorList>
            <person name="Huang H."/>
            <person name="Mo K."/>
            <person name="Hu Y."/>
        </authorList>
    </citation>
    <scope>NUCLEOTIDE SEQUENCE [LARGE SCALE GENOMIC DNA]</scope>
    <source>
        <strain evidence="2 3">HB172195</strain>
    </source>
</reference>
<dbReference type="InterPro" id="IPR016181">
    <property type="entry name" value="Acyl_CoA_acyltransferase"/>
</dbReference>
<dbReference type="RefSeq" id="WP_138127893.1">
    <property type="nucleotide sequence ID" value="NZ_SWLG01000012.1"/>
</dbReference>
<dbReference type="OrthoDB" id="66776at2"/>
<feature type="domain" description="N-acetyltransferase" evidence="1">
    <location>
        <begin position="11"/>
        <end position="165"/>
    </location>
</feature>
<dbReference type="Proteomes" id="UP000308230">
    <property type="component" value="Unassembled WGS sequence"/>
</dbReference>
<keyword evidence="3" id="KW-1185">Reference proteome</keyword>